<dbReference type="GO" id="GO:0006450">
    <property type="term" value="P:regulation of translational fidelity"/>
    <property type="evidence" value="ECO:0007669"/>
    <property type="project" value="InterPro"/>
</dbReference>
<comment type="similarity">
    <text evidence="1 6">Belongs to the GatC family.</text>
</comment>
<dbReference type="Proteomes" id="UP000679179">
    <property type="component" value="Unassembled WGS sequence"/>
</dbReference>
<name>A0A919VEG5_9CLOT</name>
<evidence type="ECO:0000256" key="1">
    <source>
        <dbReference type="ARBA" id="ARBA00010757"/>
    </source>
</evidence>
<dbReference type="Pfam" id="PF02686">
    <property type="entry name" value="GatC"/>
    <property type="match status" value="1"/>
</dbReference>
<evidence type="ECO:0000256" key="5">
    <source>
        <dbReference type="ARBA" id="ARBA00047913"/>
    </source>
</evidence>
<reference evidence="7" key="1">
    <citation type="submission" date="2021-03" db="EMBL/GenBank/DDBJ databases">
        <title>Taxonomic study of Clostridium polyendosporum from meadow-gley soil under rice.</title>
        <authorList>
            <person name="Kobayashi H."/>
            <person name="Tanizawa Y."/>
            <person name="Yagura M."/>
        </authorList>
    </citation>
    <scope>NUCLEOTIDE SEQUENCE</scope>
    <source>
        <strain evidence="7">JCM 30710</strain>
    </source>
</reference>
<proteinExistence type="inferred from homology"/>
<sequence length="95" mass="11094">MRISVEEVNYIAKLAKLKFTEDEAKKLAEEFQGILTHFESIDKFDLSDIHLDLYSEDLKPVLRKDETTVFEDKKKLFSNVKSMKDTSIKVPKIIE</sequence>
<comment type="subunit">
    <text evidence="2 6">Heterotrimer of A, B and C subunits.</text>
</comment>
<protein>
    <recommendedName>
        <fullName evidence="6">Aspartyl/glutamyl-tRNA(Asn/Gln) amidotransferase subunit C</fullName>
        <shortName evidence="6">Asp/Glu-ADT subunit C</shortName>
        <ecNumber evidence="6">6.3.5.-</ecNumber>
    </recommendedName>
</protein>
<dbReference type="PANTHER" id="PTHR15004">
    <property type="entry name" value="GLUTAMYL-TRNA(GLN) AMIDOTRANSFERASE SUBUNIT C, MITOCHONDRIAL"/>
    <property type="match status" value="1"/>
</dbReference>
<comment type="function">
    <text evidence="3 6">Allows the formation of correctly charged Asn-tRNA(Asn) or Gln-tRNA(Gln) through the transamidation of misacylated Asp-tRNA(Asn) or Glu-tRNA(Gln) in organisms which lack either or both of asparaginyl-tRNA or glutaminyl-tRNA synthetases. The reaction takes place in the presence of glutamine and ATP through an activated phospho-Asp-tRNA(Asn) or phospho-Glu-tRNA(Gln).</text>
</comment>
<dbReference type="GO" id="GO:0005524">
    <property type="term" value="F:ATP binding"/>
    <property type="evidence" value="ECO:0007669"/>
    <property type="project" value="UniProtKB-KW"/>
</dbReference>
<comment type="caution">
    <text evidence="7">The sequence shown here is derived from an EMBL/GenBank/DDBJ whole genome shotgun (WGS) entry which is preliminary data.</text>
</comment>
<dbReference type="NCBIfam" id="TIGR00135">
    <property type="entry name" value="gatC"/>
    <property type="match status" value="1"/>
</dbReference>
<dbReference type="GO" id="GO:0070681">
    <property type="term" value="P:glutaminyl-tRNAGln biosynthesis via transamidation"/>
    <property type="evidence" value="ECO:0007669"/>
    <property type="project" value="TreeGrafter"/>
</dbReference>
<dbReference type="PANTHER" id="PTHR15004:SF0">
    <property type="entry name" value="GLUTAMYL-TRNA(GLN) AMIDOTRANSFERASE SUBUNIT C, MITOCHONDRIAL"/>
    <property type="match status" value="1"/>
</dbReference>
<comment type="catalytic activity">
    <reaction evidence="4 6">
        <text>L-aspartyl-tRNA(Asn) + L-glutamine + ATP + H2O = L-asparaginyl-tRNA(Asn) + L-glutamate + ADP + phosphate + 2 H(+)</text>
        <dbReference type="Rhea" id="RHEA:14513"/>
        <dbReference type="Rhea" id="RHEA-COMP:9674"/>
        <dbReference type="Rhea" id="RHEA-COMP:9677"/>
        <dbReference type="ChEBI" id="CHEBI:15377"/>
        <dbReference type="ChEBI" id="CHEBI:15378"/>
        <dbReference type="ChEBI" id="CHEBI:29985"/>
        <dbReference type="ChEBI" id="CHEBI:30616"/>
        <dbReference type="ChEBI" id="CHEBI:43474"/>
        <dbReference type="ChEBI" id="CHEBI:58359"/>
        <dbReference type="ChEBI" id="CHEBI:78515"/>
        <dbReference type="ChEBI" id="CHEBI:78516"/>
        <dbReference type="ChEBI" id="CHEBI:456216"/>
    </reaction>
</comment>
<keyword evidence="8" id="KW-1185">Reference proteome</keyword>
<evidence type="ECO:0000256" key="3">
    <source>
        <dbReference type="ARBA" id="ARBA00024799"/>
    </source>
</evidence>
<dbReference type="SUPFAM" id="SSF141000">
    <property type="entry name" value="Glu-tRNAGln amidotransferase C subunit"/>
    <property type="match status" value="1"/>
</dbReference>
<accession>A0A919VEG5</accession>
<dbReference type="HAMAP" id="MF_00122">
    <property type="entry name" value="GatC"/>
    <property type="match status" value="1"/>
</dbReference>
<evidence type="ECO:0000313" key="7">
    <source>
        <dbReference type="EMBL" id="GIM27405.1"/>
    </source>
</evidence>
<organism evidence="7 8">
    <name type="scientific">Clostridium polyendosporum</name>
    <dbReference type="NCBI Taxonomy" id="69208"/>
    <lineage>
        <taxon>Bacteria</taxon>
        <taxon>Bacillati</taxon>
        <taxon>Bacillota</taxon>
        <taxon>Clostridia</taxon>
        <taxon>Eubacteriales</taxon>
        <taxon>Clostridiaceae</taxon>
        <taxon>Clostridium</taxon>
    </lineage>
</organism>
<keyword evidence="6" id="KW-0648">Protein biosynthesis</keyword>
<keyword evidence="6" id="KW-0067">ATP-binding</keyword>
<evidence type="ECO:0000313" key="8">
    <source>
        <dbReference type="Proteomes" id="UP000679179"/>
    </source>
</evidence>
<evidence type="ECO:0000256" key="6">
    <source>
        <dbReference type="HAMAP-Rule" id="MF_00122"/>
    </source>
</evidence>
<dbReference type="InterPro" id="IPR036113">
    <property type="entry name" value="Asp/Glu-ADT_sf_sub_c"/>
</dbReference>
<gene>
    <name evidence="7" type="primary">gatC2</name>
    <name evidence="6" type="synonym">gatC</name>
    <name evidence="7" type="ORF">CPJCM30710_00710</name>
</gene>
<evidence type="ECO:0000256" key="2">
    <source>
        <dbReference type="ARBA" id="ARBA00011123"/>
    </source>
</evidence>
<dbReference type="EC" id="6.3.5.-" evidence="6"/>
<keyword evidence="6" id="KW-0547">Nucleotide-binding</keyword>
<keyword evidence="6" id="KW-0436">Ligase</keyword>
<dbReference type="GO" id="GO:0050567">
    <property type="term" value="F:glutaminyl-tRNA synthase (glutamine-hydrolyzing) activity"/>
    <property type="evidence" value="ECO:0007669"/>
    <property type="project" value="UniProtKB-UniRule"/>
</dbReference>
<dbReference type="RefSeq" id="WP_212902168.1">
    <property type="nucleotide sequence ID" value="NZ_BOPZ01000001.1"/>
</dbReference>
<evidence type="ECO:0000256" key="4">
    <source>
        <dbReference type="ARBA" id="ARBA00047380"/>
    </source>
</evidence>
<dbReference type="Gene3D" id="1.10.20.60">
    <property type="entry name" value="Glu-tRNAGln amidotransferase C subunit, N-terminal domain"/>
    <property type="match status" value="1"/>
</dbReference>
<dbReference type="GO" id="GO:0006412">
    <property type="term" value="P:translation"/>
    <property type="evidence" value="ECO:0007669"/>
    <property type="project" value="UniProtKB-UniRule"/>
</dbReference>
<dbReference type="AlphaFoldDB" id="A0A919VEG5"/>
<dbReference type="EMBL" id="BOPZ01000001">
    <property type="protein sequence ID" value="GIM27405.1"/>
    <property type="molecule type" value="Genomic_DNA"/>
</dbReference>
<comment type="catalytic activity">
    <reaction evidence="5 6">
        <text>L-glutamyl-tRNA(Gln) + L-glutamine + ATP + H2O = L-glutaminyl-tRNA(Gln) + L-glutamate + ADP + phosphate + H(+)</text>
        <dbReference type="Rhea" id="RHEA:17521"/>
        <dbReference type="Rhea" id="RHEA-COMP:9681"/>
        <dbReference type="Rhea" id="RHEA-COMP:9684"/>
        <dbReference type="ChEBI" id="CHEBI:15377"/>
        <dbReference type="ChEBI" id="CHEBI:15378"/>
        <dbReference type="ChEBI" id="CHEBI:29985"/>
        <dbReference type="ChEBI" id="CHEBI:30616"/>
        <dbReference type="ChEBI" id="CHEBI:43474"/>
        <dbReference type="ChEBI" id="CHEBI:58359"/>
        <dbReference type="ChEBI" id="CHEBI:78520"/>
        <dbReference type="ChEBI" id="CHEBI:78521"/>
        <dbReference type="ChEBI" id="CHEBI:456216"/>
    </reaction>
</comment>
<dbReference type="InterPro" id="IPR003837">
    <property type="entry name" value="GatC"/>
</dbReference>